<dbReference type="PRINTS" id="PR00862">
    <property type="entry name" value="PROLIGOPTASE"/>
</dbReference>
<dbReference type="Pfam" id="PF00326">
    <property type="entry name" value="Peptidase_S9"/>
    <property type="match status" value="1"/>
</dbReference>
<dbReference type="InterPro" id="IPR029058">
    <property type="entry name" value="AB_hydrolase_fold"/>
</dbReference>
<evidence type="ECO:0000256" key="4">
    <source>
        <dbReference type="ARBA" id="ARBA00011897"/>
    </source>
</evidence>
<dbReference type="GO" id="GO:0042597">
    <property type="term" value="C:periplasmic space"/>
    <property type="evidence" value="ECO:0007669"/>
    <property type="project" value="UniProtKB-SubCell"/>
</dbReference>
<dbReference type="PANTHER" id="PTHR42881:SF2">
    <property type="entry name" value="PROLYL ENDOPEPTIDASE"/>
    <property type="match status" value="1"/>
</dbReference>
<evidence type="ECO:0000256" key="2">
    <source>
        <dbReference type="ARBA" id="ARBA00004418"/>
    </source>
</evidence>
<dbReference type="GO" id="GO:0006508">
    <property type="term" value="P:proteolysis"/>
    <property type="evidence" value="ECO:0007669"/>
    <property type="project" value="UniProtKB-KW"/>
</dbReference>
<dbReference type="RefSeq" id="WP_125150906.1">
    <property type="nucleotide sequence ID" value="NZ_UYIV01000001.1"/>
</dbReference>
<dbReference type="PANTHER" id="PTHR42881">
    <property type="entry name" value="PROLYL ENDOPEPTIDASE"/>
    <property type="match status" value="1"/>
</dbReference>
<comment type="similarity">
    <text evidence="3">Belongs to the peptidase S9A family.</text>
</comment>
<accession>A0A7Z8YQ33</accession>
<keyword evidence="9" id="KW-0720">Serine protease</keyword>
<evidence type="ECO:0000259" key="13">
    <source>
        <dbReference type="Pfam" id="PF00326"/>
    </source>
</evidence>
<evidence type="ECO:0000256" key="6">
    <source>
        <dbReference type="ARBA" id="ARBA00022729"/>
    </source>
</evidence>
<evidence type="ECO:0000259" key="14">
    <source>
        <dbReference type="Pfam" id="PF02897"/>
    </source>
</evidence>
<feature type="chain" id="PRO_5031383521" description="prolyl oligopeptidase" evidence="12">
    <location>
        <begin position="22"/>
        <end position="708"/>
    </location>
</feature>
<dbReference type="PROSITE" id="PS00708">
    <property type="entry name" value="PRO_ENDOPEP_SER"/>
    <property type="match status" value="1"/>
</dbReference>
<reference evidence="15 16" key="1">
    <citation type="submission" date="2018-11" db="EMBL/GenBank/DDBJ databases">
        <authorList>
            <consortium name="Pathogen Informatics"/>
        </authorList>
    </citation>
    <scope>NUCLEOTIDE SEQUENCE [LARGE SCALE GENOMIC DNA]</scope>
    <source>
        <strain evidence="15 16">NCTC12929</strain>
    </source>
</reference>
<dbReference type="PROSITE" id="PS51257">
    <property type="entry name" value="PROKAR_LIPOPROTEIN"/>
    <property type="match status" value="1"/>
</dbReference>
<comment type="catalytic activity">
    <reaction evidence="1">
        <text>Hydrolysis of Pro-|-Xaa &gt;&gt; Ala-|-Xaa in oligopeptides.</text>
        <dbReference type="EC" id="3.4.21.26"/>
    </reaction>
</comment>
<feature type="domain" description="Peptidase S9 prolyl oligopeptidase catalytic" evidence="13">
    <location>
        <begin position="486"/>
        <end position="699"/>
    </location>
</feature>
<dbReference type="GO" id="GO:0005829">
    <property type="term" value="C:cytosol"/>
    <property type="evidence" value="ECO:0007669"/>
    <property type="project" value="TreeGrafter"/>
</dbReference>
<dbReference type="EC" id="3.4.21.26" evidence="4"/>
<dbReference type="AlphaFoldDB" id="A0A7Z8YQ33"/>
<feature type="domain" description="Peptidase S9A N-terminal" evidence="14">
    <location>
        <begin position="31"/>
        <end position="426"/>
    </location>
</feature>
<evidence type="ECO:0000313" key="16">
    <source>
        <dbReference type="Proteomes" id="UP000270205"/>
    </source>
</evidence>
<comment type="function">
    <text evidence="10">Cleaves peptide bonds on the C-terminal side of prolyl residues within peptides that are up to approximately 30 amino acids long. Has an absolute requirement for an X-Pro bond in the trans configuration immediately preceding the Pro-Y scissible bond.</text>
</comment>
<keyword evidence="8 15" id="KW-0378">Hydrolase</keyword>
<keyword evidence="7" id="KW-0574">Periplasm</keyword>
<evidence type="ECO:0000256" key="1">
    <source>
        <dbReference type="ARBA" id="ARBA00001070"/>
    </source>
</evidence>
<dbReference type="EMBL" id="UYIV01000001">
    <property type="protein sequence ID" value="VDH03460.1"/>
    <property type="molecule type" value="Genomic_DNA"/>
</dbReference>
<dbReference type="InterPro" id="IPR001375">
    <property type="entry name" value="Peptidase_S9_cat"/>
</dbReference>
<dbReference type="Pfam" id="PF02897">
    <property type="entry name" value="Peptidase_S9_N"/>
    <property type="match status" value="1"/>
</dbReference>
<evidence type="ECO:0000256" key="11">
    <source>
        <dbReference type="ARBA" id="ARBA00081187"/>
    </source>
</evidence>
<dbReference type="GO" id="GO:0004252">
    <property type="term" value="F:serine-type endopeptidase activity"/>
    <property type="evidence" value="ECO:0007669"/>
    <property type="project" value="UniProtKB-EC"/>
</dbReference>
<dbReference type="SUPFAM" id="SSF50993">
    <property type="entry name" value="Peptidase/esterase 'gauge' domain"/>
    <property type="match status" value="1"/>
</dbReference>
<sequence>MYRKYLGIAAGIALVSCASNSGVKKSNMNYPSTKTVAHTDVYFGTEVKDPYRWLEDDRSAETKQWVKEQSEFTEKYLAKIPFREQMRKELRAIWNYEKVSAPFKEGKYEYFYKNDGLQPQAVLYRKSADGKTEVFLDPNTMSKDGTTSLSRVSFTQDGSLVAYAISEGGSDWVKIITMDVATKKIIGEPILAKFSGASWLNNEGFFYSKYDQPKDGSMLSGMTDMHQVYFHKLGTPSSQDKRIIGGKDFKRRYLYVSVTDDQDYLILSGANATYGNEIYIRKASDKKGKFIPVQTGYKQSTNIIDNDGDTFYAITDKDAPNKKLVKFNLKNPSQWTTVIPETENVLSISTGGGYLFAKYIKDAVSYVIQYDYNGRKIREISLPGKGTAGGFSGKKTEKNIYFSFSNYIMPSTTYSYHVENGTSDLYYRPNVKFNPDDYVSEQVFFTSKDGTRIPMMISYKKGLKKDGKNPTILYGYGGFNISLTPNFSVVNAIWMENGGIYAVPNLRGGGEYGKKWHVAGTKMQKRNVFEDFIAAGEYLQKNGYTSPNYMALSGRSNGGLLVGATMTMRPDLAKVAFPGVGVLDMLRYNQFTAGAGWAYDYGTAQDSKEMFEYLKGYSPVHNVHEGVCYPSTMVITGDHDDRVVPAHSFKFGAELQKKQACSSPTLMRIEINAGHGAGRSTEQVIGENTDLLSFALYEMGIKALPKKK</sequence>
<evidence type="ECO:0000256" key="10">
    <source>
        <dbReference type="ARBA" id="ARBA00060121"/>
    </source>
</evidence>
<dbReference type="Gene3D" id="3.40.50.1820">
    <property type="entry name" value="alpha/beta hydrolase"/>
    <property type="match status" value="1"/>
</dbReference>
<comment type="caution">
    <text evidence="15">The sequence shown here is derived from an EMBL/GenBank/DDBJ whole genome shotgun (WGS) entry which is preliminary data.</text>
</comment>
<gene>
    <name evidence="15" type="primary">f1pep1</name>
    <name evidence="15" type="ORF">NCTC12929_00846</name>
</gene>
<dbReference type="InterPro" id="IPR051167">
    <property type="entry name" value="Prolyl_oligopep/macrocyclase"/>
</dbReference>
<comment type="subcellular location">
    <subcellularLocation>
        <location evidence="2">Periplasm</location>
    </subcellularLocation>
</comment>
<evidence type="ECO:0000256" key="12">
    <source>
        <dbReference type="SAM" id="SignalP"/>
    </source>
</evidence>
<protein>
    <recommendedName>
        <fullName evidence="4">prolyl oligopeptidase</fullName>
        <ecNumber evidence="4">3.4.21.26</ecNumber>
    </recommendedName>
    <alternativeName>
        <fullName evidence="11">Proline-specific endopeptidase</fullName>
    </alternativeName>
</protein>
<dbReference type="Proteomes" id="UP000270205">
    <property type="component" value="Unassembled WGS sequence"/>
</dbReference>
<dbReference type="SUPFAM" id="SSF53474">
    <property type="entry name" value="alpha/beta-Hydrolases"/>
    <property type="match status" value="1"/>
</dbReference>
<evidence type="ECO:0000313" key="15">
    <source>
        <dbReference type="EMBL" id="VDH03460.1"/>
    </source>
</evidence>
<keyword evidence="6 12" id="KW-0732">Signal</keyword>
<dbReference type="InterPro" id="IPR023302">
    <property type="entry name" value="Pept_S9A_N"/>
</dbReference>
<evidence type="ECO:0000256" key="8">
    <source>
        <dbReference type="ARBA" id="ARBA00022801"/>
    </source>
</evidence>
<feature type="signal peptide" evidence="12">
    <location>
        <begin position="1"/>
        <end position="21"/>
    </location>
</feature>
<evidence type="ECO:0000256" key="5">
    <source>
        <dbReference type="ARBA" id="ARBA00022670"/>
    </source>
</evidence>
<evidence type="ECO:0000256" key="3">
    <source>
        <dbReference type="ARBA" id="ARBA00005228"/>
    </source>
</evidence>
<proteinExistence type="inferred from homology"/>
<dbReference type="Gene3D" id="2.130.10.120">
    <property type="entry name" value="Prolyl oligopeptidase, N-terminal domain"/>
    <property type="match status" value="1"/>
</dbReference>
<name>A0A7Z8YQ33_9FLAO</name>
<keyword evidence="5" id="KW-0645">Protease</keyword>
<dbReference type="GO" id="GO:0070012">
    <property type="term" value="F:oligopeptidase activity"/>
    <property type="evidence" value="ECO:0007669"/>
    <property type="project" value="TreeGrafter"/>
</dbReference>
<evidence type="ECO:0000256" key="7">
    <source>
        <dbReference type="ARBA" id="ARBA00022764"/>
    </source>
</evidence>
<dbReference type="InterPro" id="IPR002471">
    <property type="entry name" value="Pept_S9_AS"/>
</dbReference>
<evidence type="ECO:0000256" key="9">
    <source>
        <dbReference type="ARBA" id="ARBA00022825"/>
    </source>
</evidence>
<organism evidence="15 16">
    <name type="scientific">Bergeyella zoohelcum</name>
    <dbReference type="NCBI Taxonomy" id="1015"/>
    <lineage>
        <taxon>Bacteria</taxon>
        <taxon>Pseudomonadati</taxon>
        <taxon>Bacteroidota</taxon>
        <taxon>Flavobacteriia</taxon>
        <taxon>Flavobacteriales</taxon>
        <taxon>Weeksellaceae</taxon>
        <taxon>Bergeyella</taxon>
    </lineage>
</organism>
<dbReference type="FunFam" id="3.40.50.1820:FF:000005">
    <property type="entry name" value="Prolyl endopeptidase"/>
    <property type="match status" value="1"/>
</dbReference>
<dbReference type="InterPro" id="IPR002470">
    <property type="entry name" value="Peptidase_S9A"/>
</dbReference>